<sequence length="132" mass="14754">MADFARKAEQAADNAWVKLAARISLPVLAFLGMQAWGDLRDQGRSINQVLLNQAVTDAKLEDALRRINRLEETQTRKAALGLDPLGRDLLRSDHLGFDLRIVEPHPDPGNRFVDRTAIGNTTILSTAERRKQ</sequence>
<reference evidence="1 2" key="1">
    <citation type="journal article" date="2016" name="Antonie Van Leeuwenhoek">
        <title>Dongia soli sp. nov., isolated from soil from Dokdo, Korea.</title>
        <authorList>
            <person name="Kim D.U."/>
            <person name="Lee H."/>
            <person name="Kim H."/>
            <person name="Kim S.G."/>
            <person name="Ka J.O."/>
        </authorList>
    </citation>
    <scope>NUCLEOTIDE SEQUENCE [LARGE SCALE GENOMIC DNA]</scope>
    <source>
        <strain evidence="1 2">D78</strain>
    </source>
</reference>
<protein>
    <submittedName>
        <fullName evidence="1">Uncharacterized protein</fullName>
    </submittedName>
</protein>
<organism evidence="1 2">
    <name type="scientific">Dongia soli</name>
    <dbReference type="NCBI Taxonomy" id="600628"/>
    <lineage>
        <taxon>Bacteria</taxon>
        <taxon>Pseudomonadati</taxon>
        <taxon>Pseudomonadota</taxon>
        <taxon>Alphaproteobacteria</taxon>
        <taxon>Rhodospirillales</taxon>
        <taxon>Dongiaceae</taxon>
        <taxon>Dongia</taxon>
    </lineage>
</organism>
<comment type="caution">
    <text evidence="1">The sequence shown here is derived from an EMBL/GenBank/DDBJ whole genome shotgun (WGS) entry which is preliminary data.</text>
</comment>
<evidence type="ECO:0000313" key="2">
    <source>
        <dbReference type="Proteomes" id="UP001279642"/>
    </source>
</evidence>
<dbReference type="Proteomes" id="UP001279642">
    <property type="component" value="Unassembled WGS sequence"/>
</dbReference>
<dbReference type="EMBL" id="JAXCLW010000006">
    <property type="protein sequence ID" value="MDY0884906.1"/>
    <property type="molecule type" value="Genomic_DNA"/>
</dbReference>
<name>A0ABU5EFB3_9PROT</name>
<gene>
    <name evidence="1" type="ORF">SMD27_18825</name>
</gene>
<evidence type="ECO:0000313" key="1">
    <source>
        <dbReference type="EMBL" id="MDY0884906.1"/>
    </source>
</evidence>
<accession>A0ABU5EFB3</accession>
<keyword evidence="2" id="KW-1185">Reference proteome</keyword>
<dbReference type="RefSeq" id="WP_320509979.1">
    <property type="nucleotide sequence ID" value="NZ_JAXCLW010000006.1"/>
</dbReference>
<proteinExistence type="predicted"/>